<dbReference type="InterPro" id="IPR023415">
    <property type="entry name" value="LDLR_class-A_CS"/>
</dbReference>
<dbReference type="SUPFAM" id="SSF57424">
    <property type="entry name" value="LDL receptor-like module"/>
    <property type="match status" value="1"/>
</dbReference>
<evidence type="ECO:0000256" key="4">
    <source>
        <dbReference type="ARBA" id="ARBA00022837"/>
    </source>
</evidence>
<dbReference type="Proteomes" id="UP000694428">
    <property type="component" value="Unplaced"/>
</dbReference>
<dbReference type="InterPro" id="IPR002172">
    <property type="entry name" value="LDrepeatLR_classA_rpt"/>
</dbReference>
<evidence type="ECO:0000256" key="1">
    <source>
        <dbReference type="ARBA" id="ARBA00004308"/>
    </source>
</evidence>
<feature type="chain" id="PRO_5034658778" evidence="7">
    <location>
        <begin position="17"/>
        <end position="107"/>
    </location>
</feature>
<reference evidence="8" key="2">
    <citation type="submission" date="2025-09" db="UniProtKB">
        <authorList>
            <consortium name="Ensembl"/>
        </authorList>
    </citation>
    <scope>IDENTIFICATION</scope>
</reference>
<dbReference type="CDD" id="cd00112">
    <property type="entry name" value="LDLa"/>
    <property type="match status" value="1"/>
</dbReference>
<dbReference type="AlphaFoldDB" id="A0A8C9FS02"/>
<keyword evidence="3 7" id="KW-0732">Signal</keyword>
<keyword evidence="4" id="KW-0106">Calcium</keyword>
<comment type="caution">
    <text evidence="6">Lacks conserved residue(s) required for the propagation of feature annotation.</text>
</comment>
<evidence type="ECO:0000256" key="7">
    <source>
        <dbReference type="SAM" id="SignalP"/>
    </source>
</evidence>
<sequence length="107" mass="11494">VESLISLLLELFKIRCLFVPFAGITSSTECSCGRNHFTCAVSAFGECTCIPAQWQCDGDNDCGDHSDEDGCSKNTVCDLCLCKAECLNSFSADASLLQTAIFAFCRG</sequence>
<dbReference type="PROSITE" id="PS50068">
    <property type="entry name" value="LDLRA_2"/>
    <property type="match status" value="1"/>
</dbReference>
<dbReference type="GO" id="GO:0012505">
    <property type="term" value="C:endomembrane system"/>
    <property type="evidence" value="ECO:0007669"/>
    <property type="project" value="UniProtKB-SubCell"/>
</dbReference>
<reference evidence="8" key="1">
    <citation type="submission" date="2025-08" db="UniProtKB">
        <authorList>
            <consortium name="Ensembl"/>
        </authorList>
    </citation>
    <scope>IDENTIFICATION</scope>
</reference>
<evidence type="ECO:0000256" key="3">
    <source>
        <dbReference type="ARBA" id="ARBA00022729"/>
    </source>
</evidence>
<dbReference type="Pfam" id="PF00057">
    <property type="entry name" value="Ldl_recept_a"/>
    <property type="match status" value="1"/>
</dbReference>
<evidence type="ECO:0000256" key="6">
    <source>
        <dbReference type="PROSITE-ProRule" id="PRU00124"/>
    </source>
</evidence>
<evidence type="ECO:0000256" key="2">
    <source>
        <dbReference type="ARBA" id="ARBA00009939"/>
    </source>
</evidence>
<dbReference type="Ensembl" id="ENSPSTT00000021171.1">
    <property type="protein sequence ID" value="ENSPSTP00000020191.1"/>
    <property type="gene ID" value="ENSPSTG00000014635.1"/>
</dbReference>
<evidence type="ECO:0000313" key="9">
    <source>
        <dbReference type="Proteomes" id="UP000694428"/>
    </source>
</evidence>
<evidence type="ECO:0000313" key="8">
    <source>
        <dbReference type="Ensembl" id="ENSPSTP00000020191.1"/>
    </source>
</evidence>
<name>A0A8C9FS02_PAVCR</name>
<dbReference type="FunFam" id="4.10.400.10:FF:000092">
    <property type="entry name" value="LDL receptor related protein 4"/>
    <property type="match status" value="1"/>
</dbReference>
<feature type="disulfide bond" evidence="6">
    <location>
        <begin position="56"/>
        <end position="71"/>
    </location>
</feature>
<accession>A0A8C9FS02</accession>
<organism evidence="8 9">
    <name type="scientific">Pavo cristatus</name>
    <name type="common">Indian peafowl</name>
    <name type="synonym">Blue peafowl</name>
    <dbReference type="NCBI Taxonomy" id="9049"/>
    <lineage>
        <taxon>Eukaryota</taxon>
        <taxon>Metazoa</taxon>
        <taxon>Chordata</taxon>
        <taxon>Craniata</taxon>
        <taxon>Vertebrata</taxon>
        <taxon>Euteleostomi</taxon>
        <taxon>Archelosauria</taxon>
        <taxon>Archosauria</taxon>
        <taxon>Dinosauria</taxon>
        <taxon>Saurischia</taxon>
        <taxon>Theropoda</taxon>
        <taxon>Coelurosauria</taxon>
        <taxon>Aves</taxon>
        <taxon>Neognathae</taxon>
        <taxon>Galloanserae</taxon>
        <taxon>Galliformes</taxon>
        <taxon>Phasianidae</taxon>
        <taxon>Phasianinae</taxon>
        <taxon>Pavo</taxon>
    </lineage>
</organism>
<proteinExistence type="inferred from homology"/>
<feature type="signal peptide" evidence="7">
    <location>
        <begin position="1"/>
        <end position="16"/>
    </location>
</feature>
<dbReference type="SMART" id="SM00192">
    <property type="entry name" value="LDLa"/>
    <property type="match status" value="1"/>
</dbReference>
<evidence type="ECO:0000256" key="5">
    <source>
        <dbReference type="ARBA" id="ARBA00023157"/>
    </source>
</evidence>
<protein>
    <submittedName>
        <fullName evidence="8">Uncharacterized protein</fullName>
    </submittedName>
</protein>
<comment type="subcellular location">
    <subcellularLocation>
        <location evidence="1">Endomembrane system</location>
    </subcellularLocation>
</comment>
<keyword evidence="9" id="KW-1185">Reference proteome</keyword>
<comment type="similarity">
    <text evidence="2">Belongs to the LDLR family.</text>
</comment>
<dbReference type="Gene3D" id="4.10.400.10">
    <property type="entry name" value="Low-density Lipoprotein Receptor"/>
    <property type="match status" value="1"/>
</dbReference>
<keyword evidence="5 6" id="KW-1015">Disulfide bond</keyword>
<dbReference type="PROSITE" id="PS01209">
    <property type="entry name" value="LDLRA_1"/>
    <property type="match status" value="1"/>
</dbReference>
<dbReference type="InterPro" id="IPR036055">
    <property type="entry name" value="LDL_receptor-like_sf"/>
</dbReference>